<dbReference type="Gene3D" id="3.90.1490.10">
    <property type="entry name" value="putative n-type atp pyrophosphatase, domain 2"/>
    <property type="match status" value="1"/>
</dbReference>
<dbReference type="EMBL" id="CAKXYY010000002">
    <property type="protein sequence ID" value="CAH2350630.1"/>
    <property type="molecule type" value="Genomic_DNA"/>
</dbReference>
<evidence type="ECO:0000256" key="2">
    <source>
        <dbReference type="ARBA" id="ARBA00012089"/>
    </source>
</evidence>
<evidence type="ECO:0000256" key="5">
    <source>
        <dbReference type="ARBA" id="ARBA00022741"/>
    </source>
</evidence>
<dbReference type="PANTHER" id="PTHR12196:SF2">
    <property type="entry name" value="DIPHTHINE--AMMONIA LIGASE"/>
    <property type="match status" value="1"/>
</dbReference>
<dbReference type="GO" id="GO:0017178">
    <property type="term" value="F:diphthine-ammonia ligase activity"/>
    <property type="evidence" value="ECO:0007669"/>
    <property type="project" value="UniProtKB-EC"/>
</dbReference>
<gene>
    <name evidence="11" type="ORF">CLIB1423_02S01508</name>
</gene>
<dbReference type="EC" id="6.3.1.14" evidence="2"/>
<dbReference type="Pfam" id="PF01902">
    <property type="entry name" value="Diphthami_syn_2"/>
    <property type="match status" value="1"/>
</dbReference>
<dbReference type="FunFam" id="3.40.50.620:FF:000145">
    <property type="entry name" value="ATP-binding domain containing protein"/>
    <property type="match status" value="1"/>
</dbReference>
<dbReference type="FunFam" id="3.90.1490.10:FF:000001">
    <property type="entry name" value="Diphthine--ammonia ligase"/>
    <property type="match status" value="1"/>
</dbReference>
<evidence type="ECO:0000256" key="1">
    <source>
        <dbReference type="ARBA" id="ARBA00005156"/>
    </source>
</evidence>
<dbReference type="InterPro" id="IPR030662">
    <property type="entry name" value="DPH6/MJ0570"/>
</dbReference>
<accession>A0A9P0QLJ4</accession>
<name>A0A9P0QLJ4_9ASCO</name>
<comment type="caution">
    <text evidence="11">The sequence shown here is derived from an EMBL/GenBank/DDBJ whole genome shotgun (WGS) entry which is preliminary data.</text>
</comment>
<dbReference type="CDD" id="cd01994">
    <property type="entry name" value="AANH_PF0828-like"/>
    <property type="match status" value="1"/>
</dbReference>
<dbReference type="GO" id="GO:0005524">
    <property type="term" value="F:ATP binding"/>
    <property type="evidence" value="ECO:0007669"/>
    <property type="project" value="UniProtKB-KW"/>
</dbReference>
<dbReference type="InterPro" id="IPR035959">
    <property type="entry name" value="RutC-like_sf"/>
</dbReference>
<evidence type="ECO:0000313" key="12">
    <source>
        <dbReference type="Proteomes" id="UP000837801"/>
    </source>
</evidence>
<dbReference type="AlphaFoldDB" id="A0A9P0QLJ4"/>
<dbReference type="SUPFAM" id="SSF55298">
    <property type="entry name" value="YjgF-like"/>
    <property type="match status" value="2"/>
</dbReference>
<dbReference type="OrthoDB" id="686384at2759"/>
<dbReference type="Gene3D" id="3.40.50.620">
    <property type="entry name" value="HUPs"/>
    <property type="match status" value="1"/>
</dbReference>
<comment type="catalytic activity">
    <reaction evidence="9">
        <text>diphthine-[translation elongation factor 2] + NH4(+) + ATP = diphthamide-[translation elongation factor 2] + AMP + diphosphate + H(+)</text>
        <dbReference type="Rhea" id="RHEA:19753"/>
        <dbReference type="Rhea" id="RHEA-COMP:10172"/>
        <dbReference type="Rhea" id="RHEA-COMP:10174"/>
        <dbReference type="ChEBI" id="CHEBI:15378"/>
        <dbReference type="ChEBI" id="CHEBI:16692"/>
        <dbReference type="ChEBI" id="CHEBI:28938"/>
        <dbReference type="ChEBI" id="CHEBI:30616"/>
        <dbReference type="ChEBI" id="CHEBI:33019"/>
        <dbReference type="ChEBI" id="CHEBI:82696"/>
        <dbReference type="ChEBI" id="CHEBI:456215"/>
        <dbReference type="EC" id="6.3.1.14"/>
    </reaction>
</comment>
<sequence>MKFVALISGGKDSFYNIHHCISRGHELVCLANLYPEEPERDEIDSFMFQTVGHDIINSYSECLDIPLYREKIVGSSKNQKLEYSLTKEDEIEDLFRLLQRVQRLHPDIEGVSCGAILSHYQRTRVENVCDRLGLTSLTYLWQRNQLELMGEMCQNGLDARIVKVAAIGLNTSHLGKSISQLYPKLIQLNQMYDVHICGEGGEFETLVFDAPFFKKKLEILSEEVIADSTDDVSYLKVKVKAVPKEVSVEDFQMLEAPPLLEEEFSLIFEELESIGDVGELDQGISNIDLGSNGVRISASPTSIFKTSKKLYISNLIDTELSDTIEGQVQSIFEQLKDILEKNSVSANNIKHVTLLLADMNEFSKVNKVYSRYFESFYLPPSRICIGTKLYDKCFAQLSCEVLLSDHLLKEGIHIRSRSYWAPHNIGPYSQSIVERNEEFLQASLSGQIPLEPATMQFPKDNSLNFHATFSLQHLHRVTEVVNVREYGSIICFVTEISSVNLASSAWNQYNNGAGSLTIVQVKQLPRGAKIEWGGFSYKNLVGMYDDDEDDDNELEQNDKIETIINDTIEKYSLQATSIQKIGKGELFSSTLYSNSLNDVSSFLINAKGKIQLYASLAEAQSLELKSVEFTPVDNLWDHNGQAYKYGLVWKHYK</sequence>
<evidence type="ECO:0000256" key="7">
    <source>
        <dbReference type="ARBA" id="ARBA00029814"/>
    </source>
</evidence>
<dbReference type="InterPro" id="IPR006175">
    <property type="entry name" value="YjgF/YER057c/UK114"/>
</dbReference>
<keyword evidence="5" id="KW-0547">Nucleotide-binding</keyword>
<dbReference type="NCBIfam" id="TIGR00290">
    <property type="entry name" value="MJ0570_dom"/>
    <property type="match status" value="1"/>
</dbReference>
<dbReference type="CDD" id="cd06155">
    <property type="entry name" value="eu_AANH_C_1"/>
    <property type="match status" value="1"/>
</dbReference>
<keyword evidence="6" id="KW-0067">ATP-binding</keyword>
<keyword evidence="12" id="KW-1185">Reference proteome</keyword>
<dbReference type="InterPro" id="IPR014729">
    <property type="entry name" value="Rossmann-like_a/b/a_fold"/>
</dbReference>
<evidence type="ECO:0000256" key="4">
    <source>
        <dbReference type="ARBA" id="ARBA00022598"/>
    </source>
</evidence>
<dbReference type="InterPro" id="IPR002761">
    <property type="entry name" value="Diphthami_syn_dom"/>
</dbReference>
<dbReference type="GO" id="GO:0017183">
    <property type="term" value="P:protein histidyl modification to diphthamide"/>
    <property type="evidence" value="ECO:0007669"/>
    <property type="project" value="TreeGrafter"/>
</dbReference>
<dbReference type="Proteomes" id="UP000837801">
    <property type="component" value="Unassembled WGS sequence"/>
</dbReference>
<evidence type="ECO:0000256" key="9">
    <source>
        <dbReference type="ARBA" id="ARBA00048108"/>
    </source>
</evidence>
<evidence type="ECO:0000313" key="11">
    <source>
        <dbReference type="EMBL" id="CAH2350630.1"/>
    </source>
</evidence>
<dbReference type="PANTHER" id="PTHR12196">
    <property type="entry name" value="DOMAIN OF UNKNOWN FUNCTION 71 DUF71 -CONTAINING PROTEIN"/>
    <property type="match status" value="1"/>
</dbReference>
<comment type="pathway">
    <text evidence="1">Protein modification; peptidyl-diphthamide biosynthesis.</text>
</comment>
<reference evidence="11" key="1">
    <citation type="submission" date="2022-03" db="EMBL/GenBank/DDBJ databases">
        <authorList>
            <person name="Legras J.-L."/>
            <person name="Devillers H."/>
            <person name="Grondin C."/>
        </authorList>
    </citation>
    <scope>NUCLEOTIDE SEQUENCE</scope>
    <source>
        <strain evidence="11">CLIB 1423</strain>
    </source>
</reference>
<evidence type="ECO:0000256" key="6">
    <source>
        <dbReference type="ARBA" id="ARBA00022840"/>
    </source>
</evidence>
<dbReference type="SUPFAM" id="SSF52402">
    <property type="entry name" value="Adenine nucleotide alpha hydrolases-like"/>
    <property type="match status" value="1"/>
</dbReference>
<dbReference type="Gene3D" id="3.30.1330.40">
    <property type="entry name" value="RutC-like"/>
    <property type="match status" value="2"/>
</dbReference>
<evidence type="ECO:0000259" key="10">
    <source>
        <dbReference type="Pfam" id="PF01902"/>
    </source>
</evidence>
<dbReference type="CDD" id="cd06156">
    <property type="entry name" value="eu_AANH_C_2"/>
    <property type="match status" value="1"/>
</dbReference>
<proteinExistence type="predicted"/>
<keyword evidence="4 11" id="KW-0436">Ligase</keyword>
<evidence type="ECO:0000256" key="8">
    <source>
        <dbReference type="ARBA" id="ARBA00031552"/>
    </source>
</evidence>
<feature type="domain" description="Diphthamide synthase" evidence="10">
    <location>
        <begin position="1"/>
        <end position="237"/>
    </location>
</feature>
<protein>
    <recommendedName>
        <fullName evidence="3">Diphthine--ammonia ligase</fullName>
        <ecNumber evidence="2">6.3.1.14</ecNumber>
    </recommendedName>
    <alternativeName>
        <fullName evidence="7">Diphthamide synthase</fullName>
    </alternativeName>
    <alternativeName>
        <fullName evidence="8">Diphthamide synthetase</fullName>
    </alternativeName>
</protein>
<organism evidence="11 12">
    <name type="scientific">[Candida] railenensis</name>
    <dbReference type="NCBI Taxonomy" id="45579"/>
    <lineage>
        <taxon>Eukaryota</taxon>
        <taxon>Fungi</taxon>
        <taxon>Dikarya</taxon>
        <taxon>Ascomycota</taxon>
        <taxon>Saccharomycotina</taxon>
        <taxon>Pichiomycetes</taxon>
        <taxon>Debaryomycetaceae</taxon>
        <taxon>Kurtzmaniella</taxon>
    </lineage>
</organism>
<dbReference type="Pfam" id="PF01042">
    <property type="entry name" value="Ribonuc_L-PSP"/>
    <property type="match status" value="1"/>
</dbReference>
<evidence type="ECO:0000256" key="3">
    <source>
        <dbReference type="ARBA" id="ARBA00018426"/>
    </source>
</evidence>